<feature type="transmembrane region" description="Helical" evidence="1">
    <location>
        <begin position="106"/>
        <end position="123"/>
    </location>
</feature>
<accession>A0ABX8EI21</accession>
<feature type="transmembrane region" description="Helical" evidence="1">
    <location>
        <begin position="221"/>
        <end position="244"/>
    </location>
</feature>
<name>A0ABX8EI21_9ACTN</name>
<evidence type="ECO:0000313" key="4">
    <source>
        <dbReference type="Proteomes" id="UP000679307"/>
    </source>
</evidence>
<evidence type="ECO:0000313" key="3">
    <source>
        <dbReference type="EMBL" id="QVT79747.1"/>
    </source>
</evidence>
<feature type="transmembrane region" description="Helical" evidence="1">
    <location>
        <begin position="144"/>
        <end position="164"/>
    </location>
</feature>
<protein>
    <recommendedName>
        <fullName evidence="2">CAAX prenyl protease 2/Lysostaphin resistance protein A-like domain-containing protein</fullName>
    </recommendedName>
</protein>
<feature type="transmembrane region" description="Helical" evidence="1">
    <location>
        <begin position="7"/>
        <end position="26"/>
    </location>
</feature>
<sequence>MRVEPRPLFTVGLAVGYMAIVAATWAVVGVDYDTVGDSTSNVVRGIVLPVALASAFTAAVTSRLGWWGPAIHEDRRAPRWLWVVPVLMFLPGLGSLLGGVGPADRAASYLLWLGVGTLLVGFGEEMLTRGTGLVGLRGGFGEPLAWFFSCLLFGLVHALNLFFGQSPGSTAQQIAVAFVAGSVLYVTRRVSGTLVVCMLLHAWIDFTTFAFSEAAADARSVFVVLSLTQWLAFALALVGVLVVLRRGGGRLEDTSDGHPAVRA</sequence>
<feature type="domain" description="CAAX prenyl protease 2/Lysostaphin resistance protein A-like" evidence="2">
    <location>
        <begin position="108"/>
        <end position="206"/>
    </location>
</feature>
<feature type="transmembrane region" description="Helical" evidence="1">
    <location>
        <begin position="46"/>
        <end position="68"/>
    </location>
</feature>
<gene>
    <name evidence="3" type="ORF">ENKNEFLB_02137</name>
</gene>
<dbReference type="Proteomes" id="UP000679307">
    <property type="component" value="Chromosome"/>
</dbReference>
<evidence type="ECO:0000259" key="2">
    <source>
        <dbReference type="Pfam" id="PF02517"/>
    </source>
</evidence>
<evidence type="ECO:0000256" key="1">
    <source>
        <dbReference type="SAM" id="Phobius"/>
    </source>
</evidence>
<feature type="transmembrane region" description="Helical" evidence="1">
    <location>
        <begin position="194"/>
        <end position="215"/>
    </location>
</feature>
<feature type="transmembrane region" description="Helical" evidence="1">
    <location>
        <begin position="170"/>
        <end position="187"/>
    </location>
</feature>
<dbReference type="Pfam" id="PF02517">
    <property type="entry name" value="Rce1-like"/>
    <property type="match status" value="1"/>
</dbReference>
<keyword evidence="4" id="KW-1185">Reference proteome</keyword>
<reference evidence="3 4" key="1">
    <citation type="submission" date="2021-05" db="EMBL/GenBank/DDBJ databases">
        <title>Complete genome of Nocardioides aquaticus KCTC 9944T isolated from meromictic and hypersaline Ekho Lake, Antarctica.</title>
        <authorList>
            <person name="Hwang K."/>
            <person name="Kim K.M."/>
            <person name="Choe H."/>
        </authorList>
    </citation>
    <scope>NUCLEOTIDE SEQUENCE [LARGE SCALE GENOMIC DNA]</scope>
    <source>
        <strain evidence="3 4">KCTC 9944</strain>
    </source>
</reference>
<proteinExistence type="predicted"/>
<dbReference type="InterPro" id="IPR003675">
    <property type="entry name" value="Rce1/LyrA-like_dom"/>
</dbReference>
<organism evidence="3 4">
    <name type="scientific">Nocardioides aquaticus</name>
    <dbReference type="NCBI Taxonomy" id="160826"/>
    <lineage>
        <taxon>Bacteria</taxon>
        <taxon>Bacillati</taxon>
        <taxon>Actinomycetota</taxon>
        <taxon>Actinomycetes</taxon>
        <taxon>Propionibacteriales</taxon>
        <taxon>Nocardioidaceae</taxon>
        <taxon>Nocardioides</taxon>
    </lineage>
</organism>
<feature type="transmembrane region" description="Helical" evidence="1">
    <location>
        <begin position="80"/>
        <end position="100"/>
    </location>
</feature>
<keyword evidence="1" id="KW-0472">Membrane</keyword>
<dbReference type="RefSeq" id="WP_214059157.1">
    <property type="nucleotide sequence ID" value="NZ_BAAAHS010000068.1"/>
</dbReference>
<keyword evidence="1" id="KW-1133">Transmembrane helix</keyword>
<keyword evidence="1" id="KW-0812">Transmembrane</keyword>
<dbReference type="EMBL" id="CP075371">
    <property type="protein sequence ID" value="QVT79747.1"/>
    <property type="molecule type" value="Genomic_DNA"/>
</dbReference>